<gene>
    <name evidence="2" type="ORF">LCGC14_0045920</name>
</gene>
<evidence type="ECO:0000313" key="2">
    <source>
        <dbReference type="EMBL" id="KKO08652.1"/>
    </source>
</evidence>
<reference evidence="2" key="1">
    <citation type="journal article" date="2015" name="Nature">
        <title>Complex archaea that bridge the gap between prokaryotes and eukaryotes.</title>
        <authorList>
            <person name="Spang A."/>
            <person name="Saw J.H."/>
            <person name="Jorgensen S.L."/>
            <person name="Zaremba-Niedzwiedzka K."/>
            <person name="Martijn J."/>
            <person name="Lind A.E."/>
            <person name="van Eijk R."/>
            <person name="Schleper C."/>
            <person name="Guy L."/>
            <person name="Ettema T.J."/>
        </authorList>
    </citation>
    <scope>NUCLEOTIDE SEQUENCE</scope>
</reference>
<name>A0A0F9Y9J2_9ZZZZ</name>
<dbReference type="AlphaFoldDB" id="A0A0F9Y9J2"/>
<dbReference type="EMBL" id="LAZR01000009">
    <property type="protein sequence ID" value="KKO08652.1"/>
    <property type="molecule type" value="Genomic_DNA"/>
</dbReference>
<sequence length="126" mass="13637">MTTSDMTELGPQAAYEAHLAAGRFMIQHAKSTGEYLFWPRVVTPSGAMDLEWVAAKGTGTLYAITVNRARSGSHNIALIELDEGVRMMSTLPDVETAAIGARVKARIEASESGPRVVFDLLQERTA</sequence>
<dbReference type="InterPro" id="IPR052513">
    <property type="entry name" value="Thioester_dehydratase-like"/>
</dbReference>
<dbReference type="Pfam" id="PF01796">
    <property type="entry name" value="OB_ChsH2_C"/>
    <property type="match status" value="1"/>
</dbReference>
<feature type="domain" description="ChsH2 C-terminal OB-fold" evidence="1">
    <location>
        <begin position="52"/>
        <end position="107"/>
    </location>
</feature>
<evidence type="ECO:0000259" key="1">
    <source>
        <dbReference type="Pfam" id="PF01796"/>
    </source>
</evidence>
<organism evidence="2">
    <name type="scientific">marine sediment metagenome</name>
    <dbReference type="NCBI Taxonomy" id="412755"/>
    <lineage>
        <taxon>unclassified sequences</taxon>
        <taxon>metagenomes</taxon>
        <taxon>ecological metagenomes</taxon>
    </lineage>
</organism>
<proteinExistence type="predicted"/>
<dbReference type="InterPro" id="IPR012340">
    <property type="entry name" value="NA-bd_OB-fold"/>
</dbReference>
<protein>
    <recommendedName>
        <fullName evidence="1">ChsH2 C-terminal OB-fold domain-containing protein</fullName>
    </recommendedName>
</protein>
<dbReference type="PANTHER" id="PTHR34075:SF5">
    <property type="entry name" value="BLR3430 PROTEIN"/>
    <property type="match status" value="1"/>
</dbReference>
<dbReference type="PANTHER" id="PTHR34075">
    <property type="entry name" value="BLR3430 PROTEIN"/>
    <property type="match status" value="1"/>
</dbReference>
<accession>A0A0F9Y9J2</accession>
<dbReference type="InterPro" id="IPR002878">
    <property type="entry name" value="ChsH2_C"/>
</dbReference>
<dbReference type="SUPFAM" id="SSF50249">
    <property type="entry name" value="Nucleic acid-binding proteins"/>
    <property type="match status" value="1"/>
</dbReference>
<comment type="caution">
    <text evidence="2">The sequence shown here is derived from an EMBL/GenBank/DDBJ whole genome shotgun (WGS) entry which is preliminary data.</text>
</comment>